<accession>A0A3B0CHJ2</accession>
<comment type="caution">
    <text evidence="2">The sequence shown here is derived from an EMBL/GenBank/DDBJ whole genome shotgun (WGS) entry which is preliminary data.</text>
</comment>
<name>A0A3B0CHJ2_9FLAO</name>
<dbReference type="PROSITE" id="PS50271">
    <property type="entry name" value="ZF_UBP"/>
    <property type="match status" value="1"/>
</dbReference>
<sequence>MALRLKKCEHIQAIESVRKPLDYECEECIKTGDSWVHLRTCQSCGITLCCDSSPNKHASKHAASHEHAVIISAEPNEKWMWCYVHEQIARY</sequence>
<dbReference type="Gene3D" id="3.30.40.10">
    <property type="entry name" value="Zinc/RING finger domain, C3HC4 (zinc finger)"/>
    <property type="match status" value="1"/>
</dbReference>
<dbReference type="OrthoDB" id="120315at2"/>
<dbReference type="PROSITE" id="PS00028">
    <property type="entry name" value="ZINC_FINGER_C2H2_1"/>
    <property type="match status" value="1"/>
</dbReference>
<dbReference type="Pfam" id="PF02148">
    <property type="entry name" value="zf-UBP"/>
    <property type="match status" value="1"/>
</dbReference>
<protein>
    <recommendedName>
        <fullName evidence="1">UBP-type domain-containing protein</fullName>
    </recommendedName>
</protein>
<organism evidence="2 3">
    <name type="scientific">Ulvibacterium marinum</name>
    <dbReference type="NCBI Taxonomy" id="2419782"/>
    <lineage>
        <taxon>Bacteria</taxon>
        <taxon>Pseudomonadati</taxon>
        <taxon>Bacteroidota</taxon>
        <taxon>Flavobacteriia</taxon>
        <taxon>Flavobacteriales</taxon>
        <taxon>Flavobacteriaceae</taxon>
        <taxon>Ulvibacterium</taxon>
    </lineage>
</organism>
<reference evidence="2 3" key="1">
    <citation type="submission" date="2018-10" db="EMBL/GenBank/DDBJ databases">
        <title>Ulvibacterium marinum gen. nov., sp. nov., a novel marine bacterium of the family Flavobacteriaceae, isolated from a culture of the green alga Ulva prolifera.</title>
        <authorList>
            <person name="Zhang Z."/>
        </authorList>
    </citation>
    <scope>NUCLEOTIDE SEQUENCE [LARGE SCALE GENOMIC DNA]</scope>
    <source>
        <strain evidence="2 3">CCMM003</strain>
    </source>
</reference>
<dbReference type="GO" id="GO:0008270">
    <property type="term" value="F:zinc ion binding"/>
    <property type="evidence" value="ECO:0007669"/>
    <property type="project" value="InterPro"/>
</dbReference>
<evidence type="ECO:0000313" key="3">
    <source>
        <dbReference type="Proteomes" id="UP000276603"/>
    </source>
</evidence>
<dbReference type="Proteomes" id="UP000276603">
    <property type="component" value="Unassembled WGS sequence"/>
</dbReference>
<dbReference type="InterPro" id="IPR013087">
    <property type="entry name" value="Znf_C2H2_type"/>
</dbReference>
<gene>
    <name evidence="2" type="ORF">D7Z94_04235</name>
</gene>
<keyword evidence="3" id="KW-1185">Reference proteome</keyword>
<dbReference type="EMBL" id="RBCJ01000001">
    <property type="protein sequence ID" value="RKN83056.1"/>
    <property type="molecule type" value="Genomic_DNA"/>
</dbReference>
<dbReference type="InterPro" id="IPR013083">
    <property type="entry name" value="Znf_RING/FYVE/PHD"/>
</dbReference>
<feature type="domain" description="UBP-type" evidence="1">
    <location>
        <begin position="6"/>
        <end position="91"/>
    </location>
</feature>
<evidence type="ECO:0000313" key="2">
    <source>
        <dbReference type="EMBL" id="RKN83056.1"/>
    </source>
</evidence>
<dbReference type="AlphaFoldDB" id="A0A3B0CHJ2"/>
<evidence type="ECO:0000259" key="1">
    <source>
        <dbReference type="PROSITE" id="PS50271"/>
    </source>
</evidence>
<dbReference type="RefSeq" id="WP_120710263.1">
    <property type="nucleotide sequence ID" value="NZ_RBCJ01000001.1"/>
</dbReference>
<dbReference type="SUPFAM" id="SSF57850">
    <property type="entry name" value="RING/U-box"/>
    <property type="match status" value="1"/>
</dbReference>
<dbReference type="InterPro" id="IPR001607">
    <property type="entry name" value="Znf_UBP"/>
</dbReference>
<proteinExistence type="predicted"/>